<feature type="domain" description="AMP-binding enzyme C-terminal" evidence="2">
    <location>
        <begin position="530"/>
        <end position="597"/>
    </location>
</feature>
<evidence type="ECO:0000313" key="4">
    <source>
        <dbReference type="Proteomes" id="UP000054466"/>
    </source>
</evidence>
<keyword evidence="4" id="KW-1185">Reference proteome</keyword>
<dbReference type="InterPro" id="IPR000873">
    <property type="entry name" value="AMP-dep_synth/lig_dom"/>
</dbReference>
<reference evidence="3 4" key="1">
    <citation type="submission" date="2015-01" db="EMBL/GenBank/DDBJ databases">
        <title>The Genome Sequence of Cladophialophora immunda CBS83496.</title>
        <authorList>
            <consortium name="The Broad Institute Genomics Platform"/>
            <person name="Cuomo C."/>
            <person name="de Hoog S."/>
            <person name="Gorbushina A."/>
            <person name="Stielow B."/>
            <person name="Teixiera M."/>
            <person name="Abouelleil A."/>
            <person name="Chapman S.B."/>
            <person name="Priest M."/>
            <person name="Young S.K."/>
            <person name="Wortman J."/>
            <person name="Nusbaum C."/>
            <person name="Birren B."/>
        </authorList>
    </citation>
    <scope>NUCLEOTIDE SEQUENCE [LARGE SCALE GENOMIC DNA]</scope>
    <source>
        <strain evidence="3 4">CBS 83496</strain>
    </source>
</reference>
<proteinExistence type="predicted"/>
<dbReference type="GO" id="GO:0031956">
    <property type="term" value="F:medium-chain fatty acid-CoA ligase activity"/>
    <property type="evidence" value="ECO:0007669"/>
    <property type="project" value="TreeGrafter"/>
</dbReference>
<organism evidence="3 4">
    <name type="scientific">Cladophialophora immunda</name>
    <dbReference type="NCBI Taxonomy" id="569365"/>
    <lineage>
        <taxon>Eukaryota</taxon>
        <taxon>Fungi</taxon>
        <taxon>Dikarya</taxon>
        <taxon>Ascomycota</taxon>
        <taxon>Pezizomycotina</taxon>
        <taxon>Eurotiomycetes</taxon>
        <taxon>Chaetothyriomycetidae</taxon>
        <taxon>Chaetothyriales</taxon>
        <taxon>Herpotrichiellaceae</taxon>
        <taxon>Cladophialophora</taxon>
    </lineage>
</organism>
<dbReference type="Proteomes" id="UP000054466">
    <property type="component" value="Unassembled WGS sequence"/>
</dbReference>
<feature type="domain" description="AMP-dependent synthetase/ligase" evidence="1">
    <location>
        <begin position="89"/>
        <end position="463"/>
    </location>
</feature>
<dbReference type="PANTHER" id="PTHR43201">
    <property type="entry name" value="ACYL-COA SYNTHETASE"/>
    <property type="match status" value="1"/>
</dbReference>
<dbReference type="OrthoDB" id="2962993at2759"/>
<dbReference type="SUPFAM" id="SSF56801">
    <property type="entry name" value="Acetyl-CoA synthetase-like"/>
    <property type="match status" value="1"/>
</dbReference>
<dbReference type="VEuPathDB" id="FungiDB:PV07_06950"/>
<sequence>MVAIRHRDQVGLLEHCHPQERQDKHWLSRATMSIEVSLSPSQSGWHFPADRQLDFFSSNLPVPGYSAKTNKDEPSIPELPLFAEARSHALADPHKVAVVDKTKDQSFTFVQLLNDVAALKAQIQRYISSYDPAISTFEEEPRVAFLAPSGYDYVVTQWAVWAAGAVSVPLCTSHPLKELQYTISDSDPSLIILHPSFQKFEAGLQEQAPGIPIMPLTPHTRSSKNFPFLPRFSTAFPLSRRALIIYTSGTTSRPKGCISTHETITFQARSLVEAWKYSRSDHLIHVLPLHHVHGIVNGLTATLLAGGTVEMHPKFDAKTVWNRWSQKGSSTMFMAVPTVYSRLIDYFDSSLRGTPSETAAREGVRALRLIVSGSAALPVPTKRKFEEISGHELLERYGMTEIGMALSCGLEKEKRIDGSVGWPLPGVQVRLTDEKTGQVITSSGKDESGLIEIRGPNVFTEYFRRAEATVESFTGDGWFKTGDVAKREDNGAYFILGRDSVDIIKSGGYKISALEVERKILGNESLSGLVGEVVVVGVEDQEWGQRVAAVIKLKDSAVSTGLDLATLRKHLKEDMAAYKVPTILKVVESIDRNAMGKVNKKQILQQYFGPKE</sequence>
<dbReference type="InterPro" id="IPR020845">
    <property type="entry name" value="AMP-binding_CS"/>
</dbReference>
<evidence type="ECO:0000259" key="1">
    <source>
        <dbReference type="Pfam" id="PF00501"/>
    </source>
</evidence>
<accession>A0A0D2C7Q9</accession>
<dbReference type="Pfam" id="PF13193">
    <property type="entry name" value="AMP-binding_C"/>
    <property type="match status" value="1"/>
</dbReference>
<dbReference type="GeneID" id="27346144"/>
<evidence type="ECO:0000259" key="2">
    <source>
        <dbReference type="Pfam" id="PF13193"/>
    </source>
</evidence>
<dbReference type="InterPro" id="IPR045851">
    <property type="entry name" value="AMP-bd_C_sf"/>
</dbReference>
<dbReference type="STRING" id="569365.A0A0D2C7Q9"/>
<dbReference type="GO" id="GO:0006631">
    <property type="term" value="P:fatty acid metabolic process"/>
    <property type="evidence" value="ECO:0007669"/>
    <property type="project" value="TreeGrafter"/>
</dbReference>
<dbReference type="Gene3D" id="3.30.300.30">
    <property type="match status" value="1"/>
</dbReference>
<dbReference type="RefSeq" id="XP_016247404.1">
    <property type="nucleotide sequence ID" value="XM_016393985.1"/>
</dbReference>
<dbReference type="InterPro" id="IPR025110">
    <property type="entry name" value="AMP-bd_C"/>
</dbReference>
<evidence type="ECO:0000313" key="3">
    <source>
        <dbReference type="EMBL" id="KIW27188.1"/>
    </source>
</evidence>
<evidence type="ECO:0008006" key="5">
    <source>
        <dbReference type="Google" id="ProtNLM"/>
    </source>
</evidence>
<dbReference type="Pfam" id="PF00501">
    <property type="entry name" value="AMP-binding"/>
    <property type="match status" value="1"/>
</dbReference>
<dbReference type="EMBL" id="KN847043">
    <property type="protein sequence ID" value="KIW27188.1"/>
    <property type="molecule type" value="Genomic_DNA"/>
</dbReference>
<dbReference type="Gene3D" id="3.40.50.12780">
    <property type="entry name" value="N-terminal domain of ligase-like"/>
    <property type="match status" value="1"/>
</dbReference>
<protein>
    <recommendedName>
        <fullName evidence="5">Peroxisomal AMP binding enzyme</fullName>
    </recommendedName>
</protein>
<dbReference type="InterPro" id="IPR042099">
    <property type="entry name" value="ANL_N_sf"/>
</dbReference>
<name>A0A0D2C7Q9_9EURO</name>
<dbReference type="AlphaFoldDB" id="A0A0D2C7Q9"/>
<gene>
    <name evidence="3" type="ORF">PV07_06950</name>
</gene>
<dbReference type="HOGENOM" id="CLU_000022_59_11_1"/>
<dbReference type="PANTHER" id="PTHR43201:SF15">
    <property type="entry name" value="AMP BINDING ENZYME, PUTATIVE (AFU_ORTHOLOGUE AFUA_6G11340)-RELATED"/>
    <property type="match status" value="1"/>
</dbReference>
<dbReference type="PROSITE" id="PS00455">
    <property type="entry name" value="AMP_BINDING"/>
    <property type="match status" value="1"/>
</dbReference>
<dbReference type="CDD" id="cd05941">
    <property type="entry name" value="MCS"/>
    <property type="match status" value="1"/>
</dbReference>